<gene>
    <name evidence="1" type="ORF">GSLYS_00007626001</name>
</gene>
<evidence type="ECO:0008006" key="3">
    <source>
        <dbReference type="Google" id="ProtNLM"/>
    </source>
</evidence>
<organism evidence="1 2">
    <name type="scientific">Lymnaea stagnalis</name>
    <name type="common">Great pond snail</name>
    <name type="synonym">Helix stagnalis</name>
    <dbReference type="NCBI Taxonomy" id="6523"/>
    <lineage>
        <taxon>Eukaryota</taxon>
        <taxon>Metazoa</taxon>
        <taxon>Spiralia</taxon>
        <taxon>Lophotrochozoa</taxon>
        <taxon>Mollusca</taxon>
        <taxon>Gastropoda</taxon>
        <taxon>Heterobranchia</taxon>
        <taxon>Euthyneura</taxon>
        <taxon>Panpulmonata</taxon>
        <taxon>Hygrophila</taxon>
        <taxon>Lymnaeoidea</taxon>
        <taxon>Lymnaeidae</taxon>
        <taxon>Lymnaea</taxon>
    </lineage>
</organism>
<dbReference type="AlphaFoldDB" id="A0AAV2HMY4"/>
<sequence>MRVDALLFRDFLSYATAVEVRVGTLLTIVYDVTPGKPRVAYYKLSSSPKVDLRPGDQVVKAYDVKYTITLDRSDNSLLVNAPLCSLNVLFRPPPGSGAVAEQTKTPGVAITVKRDCIVPNSLLGYPAALCAKPSCTDKGLGVYQRENRLDTGELAALLAWLKSKTKQTGGSQCAAAMETFNNVCNTRALSTQAVNACGPIFSSHIIKCVAKRFDIVELFTRCITAICSQDQGKCSKLDNEVKQAKCSVPTLTARCRTIT</sequence>
<dbReference type="EMBL" id="CAXITT010000149">
    <property type="protein sequence ID" value="CAL1533666.1"/>
    <property type="molecule type" value="Genomic_DNA"/>
</dbReference>
<dbReference type="Proteomes" id="UP001497497">
    <property type="component" value="Unassembled WGS sequence"/>
</dbReference>
<keyword evidence="2" id="KW-1185">Reference proteome</keyword>
<name>A0AAV2HMY4_LYMST</name>
<evidence type="ECO:0000313" key="2">
    <source>
        <dbReference type="Proteomes" id="UP001497497"/>
    </source>
</evidence>
<comment type="caution">
    <text evidence="1">The sequence shown here is derived from an EMBL/GenBank/DDBJ whole genome shotgun (WGS) entry which is preliminary data.</text>
</comment>
<protein>
    <recommendedName>
        <fullName evidence="3">VWFD domain-containing protein</fullName>
    </recommendedName>
</protein>
<proteinExistence type="predicted"/>
<accession>A0AAV2HMY4</accession>
<reference evidence="1 2" key="1">
    <citation type="submission" date="2024-04" db="EMBL/GenBank/DDBJ databases">
        <authorList>
            <consortium name="Genoscope - CEA"/>
            <person name="William W."/>
        </authorList>
    </citation>
    <scope>NUCLEOTIDE SEQUENCE [LARGE SCALE GENOMIC DNA]</scope>
</reference>
<evidence type="ECO:0000313" key="1">
    <source>
        <dbReference type="EMBL" id="CAL1533666.1"/>
    </source>
</evidence>